<dbReference type="InterPro" id="IPR052895">
    <property type="entry name" value="HetReg/Transcr_Mod"/>
</dbReference>
<gene>
    <name evidence="2" type="ORF">IMSHALPRED_005234</name>
</gene>
<accession>A0A8H3IK02</accession>
<dbReference type="AlphaFoldDB" id="A0A8H3IK02"/>
<dbReference type="Pfam" id="PF06985">
    <property type="entry name" value="HET"/>
    <property type="match status" value="1"/>
</dbReference>
<reference evidence="2" key="1">
    <citation type="submission" date="2021-03" db="EMBL/GenBank/DDBJ databases">
        <authorList>
            <person name="Tagirdzhanova G."/>
        </authorList>
    </citation>
    <scope>NUCLEOTIDE SEQUENCE</scope>
</reference>
<protein>
    <recommendedName>
        <fullName evidence="1">Heterokaryon incompatibility domain-containing protein</fullName>
    </recommendedName>
</protein>
<dbReference type="InterPro" id="IPR010730">
    <property type="entry name" value="HET"/>
</dbReference>
<proteinExistence type="predicted"/>
<comment type="caution">
    <text evidence="2">The sequence shown here is derived from an EMBL/GenBank/DDBJ whole genome shotgun (WGS) entry which is preliminary data.</text>
</comment>
<evidence type="ECO:0000259" key="1">
    <source>
        <dbReference type="Pfam" id="PF06985"/>
    </source>
</evidence>
<sequence>MIDLGQSLPAIDGIPLTTRPFHYSLIQDAHIRLIHLNVGARNDGLSIQIQENVCLETAPVYEALSYTWGDSKKERNVSCGSESIAITANLATALVQIRNPDQPRILWIDQICINQDDVEERNKQVALMRRIYSQAENVVIWLGEEGPDDAMAFGFVPVLLSYLPPLSAVHGVTRQGLVARQAIPVIGSPAWIALSSIFRRPYFRRSWIIQEVALARHAVVHCGPHMMDWDLLAAASSYQMGQLASDAENAHDAVAAIMEFNRNDHGRGNNLVDALFISYRFNCTDPRDKVFAMLGLAQELVLQPDYFSSVEAVYLQTTRVLILALANLDILCCVSHPKRIATLPSWVPDWQAQVTVKRKLGKSRVREPHAPHHQVRCSDNDRTLKVDGWCVGSIATVADVFTRNESGLDIRWNEFVEGTIYPDGRSYTEIYWRTLLAGESLPGTTCDEELQSAYEAWRNLLNRRPGGGYKPPTNLVDENEKGTEFHRAMTETCVGRRLFTTAQHNLGLGPSEARVGDVVCFLGSTPTPFVLRPKEACFELVGESYVHEFVEQGHPLPQLTRKEDKRELVIR</sequence>
<name>A0A8H3IK02_9LECA</name>
<dbReference type="PANTHER" id="PTHR24148:SF64">
    <property type="entry name" value="HETEROKARYON INCOMPATIBILITY DOMAIN-CONTAINING PROTEIN"/>
    <property type="match status" value="1"/>
</dbReference>
<keyword evidence="3" id="KW-1185">Reference proteome</keyword>
<evidence type="ECO:0000313" key="3">
    <source>
        <dbReference type="Proteomes" id="UP000664534"/>
    </source>
</evidence>
<organism evidence="2 3">
    <name type="scientific">Imshaugia aleurites</name>
    <dbReference type="NCBI Taxonomy" id="172621"/>
    <lineage>
        <taxon>Eukaryota</taxon>
        <taxon>Fungi</taxon>
        <taxon>Dikarya</taxon>
        <taxon>Ascomycota</taxon>
        <taxon>Pezizomycotina</taxon>
        <taxon>Lecanoromycetes</taxon>
        <taxon>OSLEUM clade</taxon>
        <taxon>Lecanoromycetidae</taxon>
        <taxon>Lecanorales</taxon>
        <taxon>Lecanorineae</taxon>
        <taxon>Parmeliaceae</taxon>
        <taxon>Imshaugia</taxon>
    </lineage>
</organism>
<feature type="domain" description="Heterokaryon incompatibility" evidence="1">
    <location>
        <begin position="61"/>
        <end position="211"/>
    </location>
</feature>
<dbReference type="PANTHER" id="PTHR24148">
    <property type="entry name" value="ANKYRIN REPEAT DOMAIN-CONTAINING PROTEIN 39 HOMOLOG-RELATED"/>
    <property type="match status" value="1"/>
</dbReference>
<dbReference type="EMBL" id="CAJPDT010000028">
    <property type="protein sequence ID" value="CAF9921653.1"/>
    <property type="molecule type" value="Genomic_DNA"/>
</dbReference>
<evidence type="ECO:0000313" key="2">
    <source>
        <dbReference type="EMBL" id="CAF9921653.1"/>
    </source>
</evidence>
<dbReference type="OrthoDB" id="3557394at2759"/>
<dbReference type="Pfam" id="PF26639">
    <property type="entry name" value="Het-6_barrel"/>
    <property type="match status" value="1"/>
</dbReference>
<dbReference type="Proteomes" id="UP000664534">
    <property type="component" value="Unassembled WGS sequence"/>
</dbReference>